<dbReference type="Proteomes" id="UP000501812">
    <property type="component" value="Chromosome"/>
</dbReference>
<keyword evidence="2" id="KW-1185">Reference proteome</keyword>
<gene>
    <name evidence="1" type="ORF">HHL09_05345</name>
</gene>
<sequence>MRDLSPEFLAAIEADSVTPSLLVWLDFAGDPFRGWSGQGPLEWDGHTWHGLGYFGEVGAIEEYSEIRAGTVELKLHGIPGHALTDAASIIYKRRAAEIYLALLDGDSSELLGVELLFRGTMDTLELDRQPGPNGSSFTLTLANELARLRDSWGLLYTDADQQSLFPGDTSLRFVPSLQDKKVRL</sequence>
<organism evidence="1 2">
    <name type="scientific">Luteolibacter luteus</name>
    <dbReference type="NCBI Taxonomy" id="2728835"/>
    <lineage>
        <taxon>Bacteria</taxon>
        <taxon>Pseudomonadati</taxon>
        <taxon>Verrucomicrobiota</taxon>
        <taxon>Verrucomicrobiia</taxon>
        <taxon>Verrucomicrobiales</taxon>
        <taxon>Verrucomicrobiaceae</taxon>
        <taxon>Luteolibacter</taxon>
    </lineage>
</organism>
<accession>A0A858REQ2</accession>
<reference evidence="1 2" key="1">
    <citation type="submission" date="2020-04" db="EMBL/GenBank/DDBJ databases">
        <title>Luteolibacter sp. G-1-1-1 isolated from soil.</title>
        <authorList>
            <person name="Dahal R.H."/>
        </authorList>
    </citation>
    <scope>NUCLEOTIDE SEQUENCE [LARGE SCALE GENOMIC DNA]</scope>
    <source>
        <strain evidence="1 2">G-1-1-1</strain>
    </source>
</reference>
<dbReference type="EMBL" id="CP051774">
    <property type="protein sequence ID" value="QJE95222.1"/>
    <property type="molecule type" value="Genomic_DNA"/>
</dbReference>
<name>A0A858REQ2_9BACT</name>
<dbReference type="AlphaFoldDB" id="A0A858REQ2"/>
<dbReference type="RefSeq" id="WP_169453445.1">
    <property type="nucleotide sequence ID" value="NZ_CP051774.1"/>
</dbReference>
<protein>
    <submittedName>
        <fullName evidence="1">Uncharacterized protein</fullName>
    </submittedName>
</protein>
<dbReference type="KEGG" id="luo:HHL09_05345"/>
<proteinExistence type="predicted"/>
<evidence type="ECO:0000313" key="2">
    <source>
        <dbReference type="Proteomes" id="UP000501812"/>
    </source>
</evidence>
<evidence type="ECO:0000313" key="1">
    <source>
        <dbReference type="EMBL" id="QJE95222.1"/>
    </source>
</evidence>